<dbReference type="PANTHER" id="PTHR21310">
    <property type="entry name" value="AMINOGLYCOSIDE PHOSPHOTRANSFERASE-RELATED-RELATED"/>
    <property type="match status" value="1"/>
</dbReference>
<dbReference type="InterPro" id="IPR002575">
    <property type="entry name" value="Aminoglycoside_PTrfase"/>
</dbReference>
<dbReference type="Proteomes" id="UP000664167">
    <property type="component" value="Unassembled WGS sequence"/>
</dbReference>
<dbReference type="EMBL" id="JAFLRJ010000279">
    <property type="protein sequence ID" value="MBO0515391.1"/>
    <property type="molecule type" value="Genomic_DNA"/>
</dbReference>
<evidence type="ECO:0000259" key="1">
    <source>
        <dbReference type="Pfam" id="PF01636"/>
    </source>
</evidence>
<name>A0A939FA19_9ACTN</name>
<reference evidence="2" key="1">
    <citation type="submission" date="2021-03" db="EMBL/GenBank/DDBJ databases">
        <title>Streptomyces poriferae sp. nov., a novel marine sponge-derived Actinobacteria species with anti-MRSA activity.</title>
        <authorList>
            <person name="Sandoval-Powers M."/>
            <person name="Kralova S."/>
            <person name="Nguyen G.-S."/>
            <person name="Fawwal D."/>
            <person name="Degnes K."/>
            <person name="Klinkenberg G."/>
            <person name="Sletta H."/>
            <person name="Wentzel A."/>
            <person name="Liles M.R."/>
        </authorList>
    </citation>
    <scope>NUCLEOTIDE SEQUENCE</scope>
    <source>
        <strain evidence="2">DSM 41794</strain>
    </source>
</reference>
<dbReference type="InterPro" id="IPR011009">
    <property type="entry name" value="Kinase-like_dom_sf"/>
</dbReference>
<feature type="domain" description="Aminoglycoside phosphotransferase" evidence="1">
    <location>
        <begin position="17"/>
        <end position="265"/>
    </location>
</feature>
<dbReference type="SUPFAM" id="SSF56112">
    <property type="entry name" value="Protein kinase-like (PK-like)"/>
    <property type="match status" value="1"/>
</dbReference>
<dbReference type="Pfam" id="PF01636">
    <property type="entry name" value="APH"/>
    <property type="match status" value="1"/>
</dbReference>
<comment type="caution">
    <text evidence="2">The sequence shown here is derived from an EMBL/GenBank/DDBJ whole genome shotgun (WGS) entry which is preliminary data.</text>
</comment>
<evidence type="ECO:0000313" key="2">
    <source>
        <dbReference type="EMBL" id="MBO0515391.1"/>
    </source>
</evidence>
<accession>A0A939FA19</accession>
<evidence type="ECO:0000313" key="3">
    <source>
        <dbReference type="Proteomes" id="UP000664167"/>
    </source>
</evidence>
<dbReference type="PANTHER" id="PTHR21310:SF15">
    <property type="entry name" value="AMINOGLYCOSIDE PHOSPHOTRANSFERASE DOMAIN-CONTAINING PROTEIN"/>
    <property type="match status" value="1"/>
</dbReference>
<dbReference type="InterPro" id="IPR051678">
    <property type="entry name" value="AGP_Transferase"/>
</dbReference>
<gene>
    <name evidence="2" type="ORF">J0695_26880</name>
</gene>
<dbReference type="InterPro" id="IPR016259">
    <property type="entry name" value="Hygromycin-B_Kinase"/>
</dbReference>
<dbReference type="Gene3D" id="3.90.1200.10">
    <property type="match status" value="1"/>
</dbReference>
<protein>
    <submittedName>
        <fullName evidence="2">Aminoglycoside phosphotransferase family protein</fullName>
    </submittedName>
</protein>
<sequence>MFPEGCARVSDAVVRREPLSGGTYNTVTRVTLQDGSEWVVKVPPPAGTPRLRYEHGLLYGEAVYFGAAAAVSAPVPEVVQAEFGGAEPFLAMSALPGVPWHQAGPLTDQERGSLRRELGRLVGRAHTVAGPGFGYPGEPWGPLVPTWREAFTAMTDAVLDDAERYGARLPLPVDHIRKVLAGSADVLDEVSRPALVHFDLWEGNILVDGAPGARGIGGIIDGERMFWGDPVADFVSLALFGDIEDDKDFLAGYGETGGPLAFDASVRRRLALYRGYLHLIMLVEVVPRVYPPEQVEWAAREVAPRLTEALGALSG</sequence>
<dbReference type="PIRSF" id="PIRSF000707">
    <property type="entry name" value="Hygromycin-B_kinase"/>
    <property type="match status" value="1"/>
</dbReference>
<dbReference type="AlphaFoldDB" id="A0A939FA19"/>
<proteinExistence type="predicted"/>
<organism evidence="2 3">
    <name type="scientific">Streptomyces beijiangensis</name>
    <dbReference type="NCBI Taxonomy" id="163361"/>
    <lineage>
        <taxon>Bacteria</taxon>
        <taxon>Bacillati</taxon>
        <taxon>Actinomycetota</taxon>
        <taxon>Actinomycetes</taxon>
        <taxon>Kitasatosporales</taxon>
        <taxon>Streptomycetaceae</taxon>
        <taxon>Streptomyces</taxon>
    </lineage>
</organism>
<dbReference type="Gene3D" id="3.30.200.20">
    <property type="entry name" value="Phosphorylase Kinase, domain 1"/>
    <property type="match status" value="1"/>
</dbReference>
<dbReference type="RefSeq" id="WP_206966159.1">
    <property type="nucleotide sequence ID" value="NZ_BAAAJJ010000007.1"/>
</dbReference>
<keyword evidence="3" id="KW-1185">Reference proteome</keyword>